<evidence type="ECO:0000259" key="1">
    <source>
        <dbReference type="Pfam" id="PF00501"/>
    </source>
</evidence>
<dbReference type="Gene3D" id="3.30.300.30">
    <property type="match status" value="1"/>
</dbReference>
<dbReference type="InterPro" id="IPR020845">
    <property type="entry name" value="AMP-binding_CS"/>
</dbReference>
<reference evidence="4" key="1">
    <citation type="journal article" date="2019" name="Int. J. Syst. Evol. Microbiol.">
        <title>The Global Catalogue of Microorganisms (GCM) 10K type strain sequencing project: providing services to taxonomists for standard genome sequencing and annotation.</title>
        <authorList>
            <consortium name="The Broad Institute Genomics Platform"/>
            <consortium name="The Broad Institute Genome Sequencing Center for Infectious Disease"/>
            <person name="Wu L."/>
            <person name="Ma J."/>
        </authorList>
    </citation>
    <scope>NUCLEOTIDE SEQUENCE [LARGE SCALE GENOMIC DNA]</scope>
    <source>
        <strain evidence="4">JCM 16548</strain>
    </source>
</reference>
<evidence type="ECO:0000313" key="4">
    <source>
        <dbReference type="Proteomes" id="UP001500051"/>
    </source>
</evidence>
<sequence length="431" mass="44151">MVGPAPCPVKRVAFLAVGSGPRTVAAVNDRLRLADGTAEVLASLRSSLAGGVATAPLPADPVERVQTLTMLRPEVPLDEPGAAAVVATSGSTGRPRGVVLTGSALVASAEATHRRLGGPGRWVLALPAHYVAGLMVLVRSLVAERPVVEVDARLDALPTLALAGAGPHYLSVVPIQLTRALADPTRTEVLRRFDAVLLGGSAADPSLLDRAAAAGVSVVTTYGMSETCGGCVYDGVPLDGVDVTVDPTGRLVIGGPTVFAGYRLDPAATADALSGGRLLTRDRGEVTDGRVAVLGRIDDVVISGGLNVDLAAVERAVRAWVAAEGSSDEVAVVGVPHPDWGTEVVAVVAADQHRALVAAPGPDPRAVRSGDGRSVLSDLRAALAEGLPSYALPRRLVVRSTLPRTSGGKIDRRQLIADLTDTAADRPEDPT</sequence>
<accession>A0ABP7CJS0</accession>
<dbReference type="EMBL" id="BAAAYX010000002">
    <property type="protein sequence ID" value="GAA3689596.1"/>
    <property type="molecule type" value="Genomic_DNA"/>
</dbReference>
<dbReference type="Gene3D" id="3.40.50.12780">
    <property type="entry name" value="N-terminal domain of ligase-like"/>
    <property type="match status" value="1"/>
</dbReference>
<organism evidence="3 4">
    <name type="scientific">Microlunatus aurantiacus</name>
    <dbReference type="NCBI Taxonomy" id="446786"/>
    <lineage>
        <taxon>Bacteria</taxon>
        <taxon>Bacillati</taxon>
        <taxon>Actinomycetota</taxon>
        <taxon>Actinomycetes</taxon>
        <taxon>Propionibacteriales</taxon>
        <taxon>Propionibacteriaceae</taxon>
        <taxon>Microlunatus</taxon>
    </lineage>
</organism>
<name>A0ABP7CJS0_9ACTN</name>
<gene>
    <name evidence="3" type="primary">menE_1</name>
    <name evidence="3" type="ORF">GCM10022204_00280</name>
</gene>
<dbReference type="InterPro" id="IPR000873">
    <property type="entry name" value="AMP-dep_synth/lig_dom"/>
</dbReference>
<dbReference type="InterPro" id="IPR025110">
    <property type="entry name" value="AMP-bd_C"/>
</dbReference>
<comment type="caution">
    <text evidence="3">The sequence shown here is derived from an EMBL/GenBank/DDBJ whole genome shotgun (WGS) entry which is preliminary data.</text>
</comment>
<dbReference type="Pfam" id="PF00501">
    <property type="entry name" value="AMP-binding"/>
    <property type="match status" value="1"/>
</dbReference>
<dbReference type="Proteomes" id="UP001500051">
    <property type="component" value="Unassembled WGS sequence"/>
</dbReference>
<dbReference type="InterPro" id="IPR050237">
    <property type="entry name" value="ATP-dep_AMP-bd_enzyme"/>
</dbReference>
<keyword evidence="4" id="KW-1185">Reference proteome</keyword>
<evidence type="ECO:0000259" key="2">
    <source>
        <dbReference type="Pfam" id="PF13193"/>
    </source>
</evidence>
<proteinExistence type="predicted"/>
<dbReference type="PANTHER" id="PTHR43767">
    <property type="entry name" value="LONG-CHAIN-FATTY-ACID--COA LIGASE"/>
    <property type="match status" value="1"/>
</dbReference>
<dbReference type="InterPro" id="IPR042099">
    <property type="entry name" value="ANL_N_sf"/>
</dbReference>
<dbReference type="Pfam" id="PF13193">
    <property type="entry name" value="AMP-binding_C"/>
    <property type="match status" value="1"/>
</dbReference>
<dbReference type="PANTHER" id="PTHR43767:SF1">
    <property type="entry name" value="NONRIBOSOMAL PEPTIDE SYNTHASE PES1 (EUROFUNG)-RELATED"/>
    <property type="match status" value="1"/>
</dbReference>
<keyword evidence="3" id="KW-0436">Ligase</keyword>
<feature type="domain" description="AMP-dependent synthetase/ligase" evidence="1">
    <location>
        <begin position="47"/>
        <end position="257"/>
    </location>
</feature>
<feature type="domain" description="AMP-binding enzyme C-terminal" evidence="2">
    <location>
        <begin position="328"/>
        <end position="409"/>
    </location>
</feature>
<protein>
    <submittedName>
        <fullName evidence="3">O-succinylbenzoate--CoA ligase</fullName>
    </submittedName>
</protein>
<dbReference type="InterPro" id="IPR045851">
    <property type="entry name" value="AMP-bd_C_sf"/>
</dbReference>
<dbReference type="PROSITE" id="PS00455">
    <property type="entry name" value="AMP_BINDING"/>
    <property type="match status" value="1"/>
</dbReference>
<dbReference type="GO" id="GO:0016874">
    <property type="term" value="F:ligase activity"/>
    <property type="evidence" value="ECO:0007669"/>
    <property type="project" value="UniProtKB-KW"/>
</dbReference>
<dbReference type="SUPFAM" id="SSF56801">
    <property type="entry name" value="Acetyl-CoA synthetase-like"/>
    <property type="match status" value="1"/>
</dbReference>
<evidence type="ECO:0000313" key="3">
    <source>
        <dbReference type="EMBL" id="GAA3689596.1"/>
    </source>
</evidence>